<evidence type="ECO:0000313" key="2">
    <source>
        <dbReference type="EMBL" id="KAL2335780.1"/>
    </source>
</evidence>
<keyword evidence="1" id="KW-0472">Membrane</keyword>
<comment type="caution">
    <text evidence="2">The sequence shown here is derived from an EMBL/GenBank/DDBJ whole genome shotgun (WGS) entry which is preliminary data.</text>
</comment>
<dbReference type="EMBL" id="JBGMDY010000005">
    <property type="protein sequence ID" value="KAL2335780.1"/>
    <property type="molecule type" value="Genomic_DNA"/>
</dbReference>
<evidence type="ECO:0000256" key="1">
    <source>
        <dbReference type="SAM" id="Phobius"/>
    </source>
</evidence>
<reference evidence="2 3" key="1">
    <citation type="submission" date="2024-08" db="EMBL/GenBank/DDBJ databases">
        <title>Insights into the chromosomal genome structure of Flemingia macrophylla.</title>
        <authorList>
            <person name="Ding Y."/>
            <person name="Zhao Y."/>
            <person name="Bi W."/>
            <person name="Wu M."/>
            <person name="Zhao G."/>
            <person name="Gong Y."/>
            <person name="Li W."/>
            <person name="Zhang P."/>
        </authorList>
    </citation>
    <scope>NUCLEOTIDE SEQUENCE [LARGE SCALE GENOMIC DNA]</scope>
    <source>
        <strain evidence="2">DYQJB</strain>
        <tissue evidence="2">Leaf</tissue>
    </source>
</reference>
<dbReference type="AlphaFoldDB" id="A0ABD1ML63"/>
<name>A0ABD1ML63_9FABA</name>
<keyword evidence="1" id="KW-1133">Transmembrane helix</keyword>
<gene>
    <name evidence="2" type="ORF">Fmac_016993</name>
</gene>
<sequence>MLSLPISLAFVKSIQPECPHVISFQPQMYLVLFVIISKVGFCGFLEIQICLSYHH</sequence>
<evidence type="ECO:0000313" key="3">
    <source>
        <dbReference type="Proteomes" id="UP001603857"/>
    </source>
</evidence>
<protein>
    <submittedName>
        <fullName evidence="2">Uncharacterized protein</fullName>
    </submittedName>
</protein>
<keyword evidence="3" id="KW-1185">Reference proteome</keyword>
<keyword evidence="1" id="KW-0812">Transmembrane</keyword>
<proteinExistence type="predicted"/>
<dbReference type="Proteomes" id="UP001603857">
    <property type="component" value="Unassembled WGS sequence"/>
</dbReference>
<organism evidence="2 3">
    <name type="scientific">Flemingia macrophylla</name>
    <dbReference type="NCBI Taxonomy" id="520843"/>
    <lineage>
        <taxon>Eukaryota</taxon>
        <taxon>Viridiplantae</taxon>
        <taxon>Streptophyta</taxon>
        <taxon>Embryophyta</taxon>
        <taxon>Tracheophyta</taxon>
        <taxon>Spermatophyta</taxon>
        <taxon>Magnoliopsida</taxon>
        <taxon>eudicotyledons</taxon>
        <taxon>Gunneridae</taxon>
        <taxon>Pentapetalae</taxon>
        <taxon>rosids</taxon>
        <taxon>fabids</taxon>
        <taxon>Fabales</taxon>
        <taxon>Fabaceae</taxon>
        <taxon>Papilionoideae</taxon>
        <taxon>50 kb inversion clade</taxon>
        <taxon>NPAAA clade</taxon>
        <taxon>indigoferoid/millettioid clade</taxon>
        <taxon>Phaseoleae</taxon>
        <taxon>Flemingia</taxon>
    </lineage>
</organism>
<accession>A0ABD1ML63</accession>
<feature type="transmembrane region" description="Helical" evidence="1">
    <location>
        <begin position="29"/>
        <end position="51"/>
    </location>
</feature>